<dbReference type="InterPro" id="IPR047665">
    <property type="entry name" value="ComGG_streptococcus-type"/>
</dbReference>
<name>A0ABZ2T9G2_9ENTE</name>
<proteinExistence type="predicted"/>
<keyword evidence="1" id="KW-0812">Transmembrane</keyword>
<dbReference type="Proteomes" id="UP000195080">
    <property type="component" value="Chromosome"/>
</dbReference>
<evidence type="ECO:0000313" key="3">
    <source>
        <dbReference type="Proteomes" id="UP000195080"/>
    </source>
</evidence>
<organism evidence="2 3">
    <name type="scientific">Candidatus Enterococcus lemimoniae</name>
    <dbReference type="NCBI Taxonomy" id="1834167"/>
    <lineage>
        <taxon>Bacteria</taxon>
        <taxon>Bacillati</taxon>
        <taxon>Bacillota</taxon>
        <taxon>Bacilli</taxon>
        <taxon>Lactobacillales</taxon>
        <taxon>Enterococcaceae</taxon>
        <taxon>Enterococcus</taxon>
    </lineage>
</organism>
<dbReference type="EMBL" id="CP147248">
    <property type="protein sequence ID" value="WYJ88025.1"/>
    <property type="molecule type" value="Genomic_DNA"/>
</dbReference>
<feature type="transmembrane region" description="Helical" evidence="1">
    <location>
        <begin position="7"/>
        <end position="28"/>
    </location>
</feature>
<sequence length="117" mass="13893">MNDNYKGGILLTALLFVFLFSFIFIQVLDDFQLTQQFTQRTKEYYLAKTMVSMLISDIKQGNVKLKNKGQQNFSAGIVHYEYDRAVLKFVVQLNQKTYKFQEEYQENEIEKIQLKNK</sequence>
<evidence type="ECO:0000256" key="1">
    <source>
        <dbReference type="SAM" id="Phobius"/>
    </source>
</evidence>
<keyword evidence="1" id="KW-0472">Membrane</keyword>
<keyword evidence="1" id="KW-1133">Transmembrane helix</keyword>
<dbReference type="RefSeq" id="WP_086444879.1">
    <property type="nucleotide sequence ID" value="NZ_CP147248.1"/>
</dbReference>
<gene>
    <name evidence="2" type="ORF">A5866_003153</name>
</gene>
<keyword evidence="3" id="KW-1185">Reference proteome</keyword>
<accession>A0ABZ2T9G2</accession>
<reference evidence="3" key="1">
    <citation type="submission" date="2017-05" db="EMBL/GenBank/DDBJ databases">
        <title>The Genome Sequence of EEnterococcus faecalis 9F2_4866.</title>
        <authorList>
            <consortium name="The Broad Institute Genomics Platform"/>
            <consortium name="The Broad Institute Genomic Center for Infectious Diseases"/>
            <person name="Earl A."/>
            <person name="Manson A."/>
            <person name="Schwartman J."/>
            <person name="Gilmore M."/>
            <person name="Abouelleil A."/>
            <person name="Cao P."/>
            <person name="Chapman S."/>
            <person name="Cusick C."/>
            <person name="Shea T."/>
            <person name="Young S."/>
            <person name="Neafsey D."/>
            <person name="Nusbaum C."/>
            <person name="Birren B."/>
        </authorList>
    </citation>
    <scope>NUCLEOTIDE SEQUENCE [LARGE SCALE GENOMIC DNA]</scope>
    <source>
        <strain evidence="3">12C11_DIV0727</strain>
    </source>
</reference>
<evidence type="ECO:0000313" key="2">
    <source>
        <dbReference type="EMBL" id="WYJ88025.1"/>
    </source>
</evidence>
<evidence type="ECO:0008006" key="4">
    <source>
        <dbReference type="Google" id="ProtNLM"/>
    </source>
</evidence>
<dbReference type="NCBIfam" id="NF041014">
    <property type="entry name" value="pilin_ComGG_2"/>
    <property type="match status" value="1"/>
</dbReference>
<protein>
    <recommendedName>
        <fullName evidence="4">Competence protein ComGG</fullName>
    </recommendedName>
</protein>